<protein>
    <submittedName>
        <fullName evidence="1">Uncharacterized protein</fullName>
    </submittedName>
</protein>
<evidence type="ECO:0000313" key="1">
    <source>
        <dbReference type="EMBL" id="KUM45857.1"/>
    </source>
</evidence>
<geneLocation type="mitochondrion" evidence="1"/>
<accession>A0A101LV06</accession>
<dbReference type="AlphaFoldDB" id="A0A101LV06"/>
<reference evidence="1" key="1">
    <citation type="journal article" date="2015" name="Genome Biol. Evol.">
        <title>Organellar Genomes of White Spruce (Picea glauca): Assembly and Annotation.</title>
        <authorList>
            <person name="Jackman S.D."/>
            <person name="Warren R.L."/>
            <person name="Gibb E.A."/>
            <person name="Vandervalk B.P."/>
            <person name="Mohamadi H."/>
            <person name="Chu J."/>
            <person name="Raymond A."/>
            <person name="Pleasance S."/>
            <person name="Coope R."/>
            <person name="Wildung M.R."/>
            <person name="Ritland C.E."/>
            <person name="Bousquet J."/>
            <person name="Jones S.J."/>
            <person name="Bohlmann J."/>
            <person name="Birol I."/>
        </authorList>
    </citation>
    <scope>NUCLEOTIDE SEQUENCE [LARGE SCALE GENOMIC DNA]</scope>
    <source>
        <tissue evidence="1">Flushing bud</tissue>
    </source>
</reference>
<organism evidence="1">
    <name type="scientific">Picea glauca</name>
    <name type="common">White spruce</name>
    <name type="synonym">Pinus glauca</name>
    <dbReference type="NCBI Taxonomy" id="3330"/>
    <lineage>
        <taxon>Eukaryota</taxon>
        <taxon>Viridiplantae</taxon>
        <taxon>Streptophyta</taxon>
        <taxon>Embryophyta</taxon>
        <taxon>Tracheophyta</taxon>
        <taxon>Spermatophyta</taxon>
        <taxon>Pinopsida</taxon>
        <taxon>Pinidae</taxon>
        <taxon>Conifers I</taxon>
        <taxon>Pinales</taxon>
        <taxon>Pinaceae</taxon>
        <taxon>Picea</taxon>
    </lineage>
</organism>
<dbReference type="EMBL" id="LKAM01000015">
    <property type="protein sequence ID" value="KUM45857.1"/>
    <property type="molecule type" value="Genomic_DNA"/>
</dbReference>
<name>A0A101LV06_PICGL</name>
<comment type="caution">
    <text evidence="1">The sequence shown here is derived from an EMBL/GenBank/DDBJ whole genome shotgun (WGS) entry which is preliminary data.</text>
</comment>
<proteinExistence type="predicted"/>
<sequence length="102" mass="11499">MDPLSLTTLQNYLSLFLTSLAANSWPTLPPPTNPLSLSPSLPLPHVSLSFSPSFSPDASPFACQPITSSVANSRIDIRFYIISYNKRFNQSYLNRFHHRIFQ</sequence>
<gene>
    <name evidence="1" type="ORF">ABT39_MTgene2211</name>
</gene>
<keyword evidence="1" id="KW-0496">Mitochondrion</keyword>